<reference evidence="4" key="1">
    <citation type="submission" date="2016-06" db="UniProtKB">
        <authorList>
            <consortium name="WormBaseParasite"/>
        </authorList>
    </citation>
    <scope>IDENTIFICATION</scope>
</reference>
<feature type="compositionally biased region" description="Basic and acidic residues" evidence="1">
    <location>
        <begin position="54"/>
        <end position="71"/>
    </location>
</feature>
<evidence type="ECO:0000256" key="1">
    <source>
        <dbReference type="SAM" id="MobiDB-lite"/>
    </source>
</evidence>
<reference evidence="2 3" key="2">
    <citation type="submission" date="2018-11" db="EMBL/GenBank/DDBJ databases">
        <authorList>
            <consortium name="Pathogen Informatics"/>
        </authorList>
    </citation>
    <scope>NUCLEOTIDE SEQUENCE [LARGE SCALE GENOMIC DNA]</scope>
</reference>
<accession>A0A183IGW7</accession>
<dbReference type="WBParaSite" id="SBAD_0000300101-mRNA-1">
    <property type="protein sequence ID" value="SBAD_0000300101-mRNA-1"/>
    <property type="gene ID" value="SBAD_0000300101"/>
</dbReference>
<name>A0A183IGW7_9BILA</name>
<dbReference type="Proteomes" id="UP000270296">
    <property type="component" value="Unassembled WGS sequence"/>
</dbReference>
<evidence type="ECO:0000313" key="2">
    <source>
        <dbReference type="EMBL" id="VDO99177.1"/>
    </source>
</evidence>
<evidence type="ECO:0000313" key="3">
    <source>
        <dbReference type="Proteomes" id="UP000270296"/>
    </source>
</evidence>
<sequence>MRSSDLRIFDVYKITVEVQETFVRRSLKEHRKLPSVDCLEVAAASCNISRFLKHESPENGHNDKGECDDKYSATGRRQRIARSADAGALQTM</sequence>
<evidence type="ECO:0000313" key="4">
    <source>
        <dbReference type="WBParaSite" id="SBAD_0000300101-mRNA-1"/>
    </source>
</evidence>
<feature type="region of interest" description="Disordered" evidence="1">
    <location>
        <begin position="54"/>
        <end position="92"/>
    </location>
</feature>
<keyword evidence="3" id="KW-1185">Reference proteome</keyword>
<dbReference type="AlphaFoldDB" id="A0A183IGW7"/>
<gene>
    <name evidence="2" type="ORF">SBAD_LOCUS2862</name>
</gene>
<proteinExistence type="predicted"/>
<dbReference type="EMBL" id="UZAM01007446">
    <property type="protein sequence ID" value="VDO99177.1"/>
    <property type="molecule type" value="Genomic_DNA"/>
</dbReference>
<organism evidence="4">
    <name type="scientific">Soboliphyme baturini</name>
    <dbReference type="NCBI Taxonomy" id="241478"/>
    <lineage>
        <taxon>Eukaryota</taxon>
        <taxon>Metazoa</taxon>
        <taxon>Ecdysozoa</taxon>
        <taxon>Nematoda</taxon>
        <taxon>Enoplea</taxon>
        <taxon>Dorylaimia</taxon>
        <taxon>Dioctophymatida</taxon>
        <taxon>Dioctophymatoidea</taxon>
        <taxon>Soboliphymatidae</taxon>
        <taxon>Soboliphyme</taxon>
    </lineage>
</organism>
<protein>
    <submittedName>
        <fullName evidence="2 4">Uncharacterized protein</fullName>
    </submittedName>
</protein>